<dbReference type="Gramene" id="Pp3c19_5610V3.1">
    <property type="protein sequence ID" value="Pp3c19_5610V3.1"/>
    <property type="gene ID" value="Pp3c19_5610"/>
</dbReference>
<dbReference type="EnsemblPlants" id="Pp3c19_5610V3.1">
    <property type="protein sequence ID" value="Pp3c19_5610V3.1"/>
    <property type="gene ID" value="Pp3c19_5610"/>
</dbReference>
<feature type="region of interest" description="Disordered" evidence="1">
    <location>
        <begin position="229"/>
        <end position="258"/>
    </location>
</feature>
<reference evidence="2 4" key="1">
    <citation type="journal article" date="2008" name="Science">
        <title>The Physcomitrella genome reveals evolutionary insights into the conquest of land by plants.</title>
        <authorList>
            <person name="Rensing S."/>
            <person name="Lang D."/>
            <person name="Zimmer A."/>
            <person name="Terry A."/>
            <person name="Salamov A."/>
            <person name="Shapiro H."/>
            <person name="Nishiyama T."/>
            <person name="Perroud P.-F."/>
            <person name="Lindquist E."/>
            <person name="Kamisugi Y."/>
            <person name="Tanahashi T."/>
            <person name="Sakakibara K."/>
            <person name="Fujita T."/>
            <person name="Oishi K."/>
            <person name="Shin-I T."/>
            <person name="Kuroki Y."/>
            <person name="Toyoda A."/>
            <person name="Suzuki Y."/>
            <person name="Hashimoto A."/>
            <person name="Yamaguchi K."/>
            <person name="Sugano A."/>
            <person name="Kohara Y."/>
            <person name="Fujiyama A."/>
            <person name="Anterola A."/>
            <person name="Aoki S."/>
            <person name="Ashton N."/>
            <person name="Barbazuk W.B."/>
            <person name="Barker E."/>
            <person name="Bennetzen J."/>
            <person name="Bezanilla M."/>
            <person name="Blankenship R."/>
            <person name="Cho S.H."/>
            <person name="Dutcher S."/>
            <person name="Estelle M."/>
            <person name="Fawcett J.A."/>
            <person name="Gundlach H."/>
            <person name="Hanada K."/>
            <person name="Heyl A."/>
            <person name="Hicks K.A."/>
            <person name="Hugh J."/>
            <person name="Lohr M."/>
            <person name="Mayer K."/>
            <person name="Melkozernov A."/>
            <person name="Murata T."/>
            <person name="Nelson D."/>
            <person name="Pils B."/>
            <person name="Prigge M."/>
            <person name="Reiss B."/>
            <person name="Renner T."/>
            <person name="Rombauts S."/>
            <person name="Rushton P."/>
            <person name="Sanderfoot A."/>
            <person name="Schween G."/>
            <person name="Shiu S.-H."/>
            <person name="Stueber K."/>
            <person name="Theodoulou F.L."/>
            <person name="Tu H."/>
            <person name="Van de Peer Y."/>
            <person name="Verrier P.J."/>
            <person name="Waters E."/>
            <person name="Wood A."/>
            <person name="Yang L."/>
            <person name="Cove D."/>
            <person name="Cuming A."/>
            <person name="Hasebe M."/>
            <person name="Lucas S."/>
            <person name="Mishler D.B."/>
            <person name="Reski R."/>
            <person name="Grigoriev I."/>
            <person name="Quatrano R.S."/>
            <person name="Boore J.L."/>
        </authorList>
    </citation>
    <scope>NUCLEOTIDE SEQUENCE [LARGE SCALE GENOMIC DNA]</scope>
    <source>
        <strain evidence="3 4">cv. Gransden 2004</strain>
    </source>
</reference>
<reference evidence="3" key="3">
    <citation type="submission" date="2020-12" db="UniProtKB">
        <authorList>
            <consortium name="EnsemblPlants"/>
        </authorList>
    </citation>
    <scope>IDENTIFICATION</scope>
</reference>
<reference evidence="2 4" key="2">
    <citation type="journal article" date="2018" name="Plant J.">
        <title>The Physcomitrella patens chromosome-scale assembly reveals moss genome structure and evolution.</title>
        <authorList>
            <person name="Lang D."/>
            <person name="Ullrich K.K."/>
            <person name="Murat F."/>
            <person name="Fuchs J."/>
            <person name="Jenkins J."/>
            <person name="Haas F.B."/>
            <person name="Piednoel M."/>
            <person name="Gundlach H."/>
            <person name="Van Bel M."/>
            <person name="Meyberg R."/>
            <person name="Vives C."/>
            <person name="Morata J."/>
            <person name="Symeonidi A."/>
            <person name="Hiss M."/>
            <person name="Muchero W."/>
            <person name="Kamisugi Y."/>
            <person name="Saleh O."/>
            <person name="Blanc G."/>
            <person name="Decker E.L."/>
            <person name="van Gessel N."/>
            <person name="Grimwood J."/>
            <person name="Hayes R.D."/>
            <person name="Graham S.W."/>
            <person name="Gunter L.E."/>
            <person name="McDaniel S.F."/>
            <person name="Hoernstein S.N.W."/>
            <person name="Larsson A."/>
            <person name="Li F.W."/>
            <person name="Perroud P.F."/>
            <person name="Phillips J."/>
            <person name="Ranjan P."/>
            <person name="Rokshar D.S."/>
            <person name="Rothfels C.J."/>
            <person name="Schneider L."/>
            <person name="Shu S."/>
            <person name="Stevenson D.W."/>
            <person name="Thummler F."/>
            <person name="Tillich M."/>
            <person name="Villarreal Aguilar J.C."/>
            <person name="Widiez T."/>
            <person name="Wong G.K."/>
            <person name="Wymore A."/>
            <person name="Zhang Y."/>
            <person name="Zimmer A.D."/>
            <person name="Quatrano R.S."/>
            <person name="Mayer K.F.X."/>
            <person name="Goodstein D."/>
            <person name="Casacuberta J.M."/>
            <person name="Vandepoele K."/>
            <person name="Reski R."/>
            <person name="Cuming A.C."/>
            <person name="Tuskan G.A."/>
            <person name="Maumus F."/>
            <person name="Salse J."/>
            <person name="Schmutz J."/>
            <person name="Rensing S.A."/>
        </authorList>
    </citation>
    <scope>NUCLEOTIDE SEQUENCE [LARGE SCALE GENOMIC DNA]</scope>
    <source>
        <strain evidence="3 4">cv. Gransden 2004</strain>
    </source>
</reference>
<feature type="compositionally biased region" description="Basic and acidic residues" evidence="1">
    <location>
        <begin position="241"/>
        <end position="258"/>
    </location>
</feature>
<dbReference type="InParanoid" id="A0A2K1IXB6"/>
<gene>
    <name evidence="2" type="ORF">PHYPA_023732</name>
</gene>
<dbReference type="AlphaFoldDB" id="A0A2K1IXB6"/>
<dbReference type="EnsemblPlants" id="Pp3c19_5610V3.2">
    <property type="protein sequence ID" value="Pp3c19_5610V3.2"/>
    <property type="gene ID" value="Pp3c19_5610"/>
</dbReference>
<evidence type="ECO:0000256" key="1">
    <source>
        <dbReference type="SAM" id="MobiDB-lite"/>
    </source>
</evidence>
<name>A0A2K1IXB6_PHYPA</name>
<dbReference type="EMBL" id="ABEU02000019">
    <property type="protein sequence ID" value="PNR33916.1"/>
    <property type="molecule type" value="Genomic_DNA"/>
</dbReference>
<dbReference type="Gramene" id="Pp3c19_5610V3.2">
    <property type="protein sequence ID" value="Pp3c19_5610V3.2"/>
    <property type="gene ID" value="Pp3c19_5610"/>
</dbReference>
<accession>A0A2K1IXB6</accession>
<evidence type="ECO:0000313" key="3">
    <source>
        <dbReference type="EnsemblPlants" id="Pp3c19_5610V3.1"/>
    </source>
</evidence>
<evidence type="ECO:0000313" key="2">
    <source>
        <dbReference type="EMBL" id="PNR33916.1"/>
    </source>
</evidence>
<evidence type="ECO:0000313" key="4">
    <source>
        <dbReference type="Proteomes" id="UP000006727"/>
    </source>
</evidence>
<keyword evidence="4" id="KW-1185">Reference proteome</keyword>
<dbReference type="PaxDb" id="3218-PP1S303_64V6.2"/>
<dbReference type="Proteomes" id="UP000006727">
    <property type="component" value="Chromosome 19"/>
</dbReference>
<organism evidence="2">
    <name type="scientific">Physcomitrium patens</name>
    <name type="common">Spreading-leaved earth moss</name>
    <name type="synonym">Physcomitrella patens</name>
    <dbReference type="NCBI Taxonomy" id="3218"/>
    <lineage>
        <taxon>Eukaryota</taxon>
        <taxon>Viridiplantae</taxon>
        <taxon>Streptophyta</taxon>
        <taxon>Embryophyta</taxon>
        <taxon>Bryophyta</taxon>
        <taxon>Bryophytina</taxon>
        <taxon>Bryopsida</taxon>
        <taxon>Funariidae</taxon>
        <taxon>Funariales</taxon>
        <taxon>Funariaceae</taxon>
        <taxon>Physcomitrium</taxon>
    </lineage>
</organism>
<proteinExistence type="predicted"/>
<sequence>MGGKEEEYCLGKLETMPDNENDSPFPEGSHIGSLRDFWRASSGISNQNDRLLQDTHEPGHGGHRFVRFSRLEENPRLESYIASTGELAGWVEKSASVEATRSSLQLSQSQAFFEQYSTQYPQSDISSSSQADISAHDYLNIFKGTHAQAKADMKPRITQFMIPVQNQLEAGSYLLPHMAHDDSNNFSTSSNIGRATQSLCTMHQDMETLRQVPKSNDLLIAITASAAAAVNQERGSGSETGQHDRDDDEKNKATDRAS</sequence>
<protein>
    <submittedName>
        <fullName evidence="2 3">Uncharacterized protein</fullName>
    </submittedName>
</protein>